<keyword evidence="10" id="KW-1185">Reference proteome</keyword>
<comment type="subcellular location">
    <subcellularLocation>
        <location evidence="1">Membrane</location>
        <topology evidence="1">Single-pass membrane protein</topology>
    </subcellularLocation>
</comment>
<accession>A0A914NCU6</accession>
<keyword evidence="3 8" id="KW-0812">Transmembrane</keyword>
<sequence>MKCELSILIRSYQNSYSYMVGLYPVPEKAFELNDEINENNNKYCEVFVVQSLDREKKSIHFLVINISIESLEGKAFVNEIQVDSSELTTKKVGNDEEEIQKRLKRKNGINRGVKQNNLKEGREVAFNGLVEQIKAKLADNQALIVVRVIDQNDNEPKINHLTSDRQIVFAVDWQTPVLQPIGRIQAFDPDEQPKQLQFYLEGDNSKLFSINSTSGVIQLMKSLQIENSDEYYLSVCVSDGEHTIQTPLTIYRLQPGTNIALLVINKPVDQVDVLNVVRHLNALLPSLDVDILVKQVYIGENGLADPKRTHLLVYAQDKQTRIPLAANKLKELLESSLAQSVSSDTNSPSIPNLKISDSPLQFLASVQVPDYGVWSSTAPFRLNPTEIILLSVSAFLVFGICTMLYLLLRCCKRKQELITKSDLEYMVDSQIAGPRPYNVELITRKAMQNAQNATLRLPEPVEDCTLTPESRATMLASSGIYSGGNLGGPLRRTNRVTTTESSLSEEGTPPQFSRSNMSNEQLIRGQQNGGLYGRNGDPEEPEYSPTIPRHQRLQNNYESGEQSPETMRSEAEEINVSPPEECPPPPPSSSPPELNGK</sequence>
<evidence type="ECO:0000256" key="5">
    <source>
        <dbReference type="ARBA" id="ARBA00023180"/>
    </source>
</evidence>
<reference evidence="11" key="1">
    <citation type="submission" date="2022-11" db="UniProtKB">
        <authorList>
            <consortium name="WormBaseParasite"/>
        </authorList>
    </citation>
    <scope>IDENTIFICATION</scope>
</reference>
<dbReference type="GO" id="GO:0005509">
    <property type="term" value="F:calcium ion binding"/>
    <property type="evidence" value="ECO:0007669"/>
    <property type="project" value="UniProtKB-UniRule"/>
</dbReference>
<feature type="transmembrane region" description="Helical" evidence="8">
    <location>
        <begin position="387"/>
        <end position="408"/>
    </location>
</feature>
<feature type="compositionally biased region" description="Polar residues" evidence="7">
    <location>
        <begin position="553"/>
        <end position="566"/>
    </location>
</feature>
<feature type="compositionally biased region" description="Polar residues" evidence="7">
    <location>
        <begin position="510"/>
        <end position="526"/>
    </location>
</feature>
<dbReference type="WBParaSite" id="Minc3s05438g38247">
    <property type="protein sequence ID" value="Minc3s05438g38247"/>
    <property type="gene ID" value="Minc3s05438g38247"/>
</dbReference>
<evidence type="ECO:0000313" key="11">
    <source>
        <dbReference type="WBParaSite" id="Minc3s05438g38247"/>
    </source>
</evidence>
<keyword evidence="4 8" id="KW-1133">Transmembrane helix</keyword>
<feature type="region of interest" description="Disordered" evidence="7">
    <location>
        <begin position="478"/>
        <end position="597"/>
    </location>
</feature>
<keyword evidence="2" id="KW-0245">EGF-like domain</keyword>
<dbReference type="Pfam" id="PF23592">
    <property type="entry name" value="Cadherin_CELSR2_9th"/>
    <property type="match status" value="1"/>
</dbReference>
<dbReference type="GO" id="GO:0005886">
    <property type="term" value="C:plasma membrane"/>
    <property type="evidence" value="ECO:0007669"/>
    <property type="project" value="TreeGrafter"/>
</dbReference>
<evidence type="ECO:0000259" key="9">
    <source>
        <dbReference type="PROSITE" id="PS50268"/>
    </source>
</evidence>
<evidence type="ECO:0000256" key="3">
    <source>
        <dbReference type="ARBA" id="ARBA00022692"/>
    </source>
</evidence>
<evidence type="ECO:0000256" key="7">
    <source>
        <dbReference type="SAM" id="MobiDB-lite"/>
    </source>
</evidence>
<keyword evidence="8" id="KW-0472">Membrane</keyword>
<dbReference type="SUPFAM" id="SSF49313">
    <property type="entry name" value="Cadherin-like"/>
    <property type="match status" value="1"/>
</dbReference>
<feature type="compositionally biased region" description="Pro residues" evidence="7">
    <location>
        <begin position="580"/>
        <end position="590"/>
    </location>
</feature>
<dbReference type="CDD" id="cd11304">
    <property type="entry name" value="Cadherin_repeat"/>
    <property type="match status" value="1"/>
</dbReference>
<evidence type="ECO:0000313" key="10">
    <source>
        <dbReference type="Proteomes" id="UP000887563"/>
    </source>
</evidence>
<keyword evidence="6" id="KW-0106">Calcium</keyword>
<dbReference type="InterPro" id="IPR015919">
    <property type="entry name" value="Cadherin-like_sf"/>
</dbReference>
<proteinExistence type="predicted"/>
<evidence type="ECO:0000256" key="2">
    <source>
        <dbReference type="ARBA" id="ARBA00022536"/>
    </source>
</evidence>
<dbReference type="InterPro" id="IPR056286">
    <property type="entry name" value="Cadherin_CELSR1-3_9th"/>
</dbReference>
<evidence type="ECO:0000256" key="1">
    <source>
        <dbReference type="ARBA" id="ARBA00004167"/>
    </source>
</evidence>
<dbReference type="Proteomes" id="UP000887563">
    <property type="component" value="Unplaced"/>
</dbReference>
<name>A0A914NCU6_MELIC</name>
<dbReference type="Gene3D" id="2.60.40.60">
    <property type="entry name" value="Cadherins"/>
    <property type="match status" value="1"/>
</dbReference>
<organism evidence="10 11">
    <name type="scientific">Meloidogyne incognita</name>
    <name type="common">Southern root-knot nematode worm</name>
    <name type="synonym">Oxyuris incognita</name>
    <dbReference type="NCBI Taxonomy" id="6306"/>
    <lineage>
        <taxon>Eukaryota</taxon>
        <taxon>Metazoa</taxon>
        <taxon>Ecdysozoa</taxon>
        <taxon>Nematoda</taxon>
        <taxon>Chromadorea</taxon>
        <taxon>Rhabditida</taxon>
        <taxon>Tylenchina</taxon>
        <taxon>Tylenchomorpha</taxon>
        <taxon>Tylenchoidea</taxon>
        <taxon>Meloidogynidae</taxon>
        <taxon>Meloidogyninae</taxon>
        <taxon>Meloidogyne</taxon>
        <taxon>Meloidogyne incognita group</taxon>
    </lineage>
</organism>
<dbReference type="InterPro" id="IPR050174">
    <property type="entry name" value="Protocadherin/Cadherin-CA"/>
</dbReference>
<feature type="compositionally biased region" description="Low complexity" evidence="7">
    <location>
        <begin position="497"/>
        <end position="506"/>
    </location>
</feature>
<feature type="domain" description="Cadherin" evidence="9">
    <location>
        <begin position="181"/>
        <end position="269"/>
    </location>
</feature>
<evidence type="ECO:0000256" key="8">
    <source>
        <dbReference type="SAM" id="Phobius"/>
    </source>
</evidence>
<dbReference type="PANTHER" id="PTHR24028:SF328">
    <property type="entry name" value="CADHERIN-3"/>
    <property type="match status" value="1"/>
</dbReference>
<dbReference type="InterPro" id="IPR002126">
    <property type="entry name" value="Cadherin-like_dom"/>
</dbReference>
<dbReference type="PROSITE" id="PS50268">
    <property type="entry name" value="CADHERIN_2"/>
    <property type="match status" value="1"/>
</dbReference>
<dbReference type="AlphaFoldDB" id="A0A914NCU6"/>
<dbReference type="PANTHER" id="PTHR24028">
    <property type="entry name" value="CADHERIN-87A"/>
    <property type="match status" value="1"/>
</dbReference>
<evidence type="ECO:0000256" key="6">
    <source>
        <dbReference type="PROSITE-ProRule" id="PRU00043"/>
    </source>
</evidence>
<dbReference type="GO" id="GO:0007156">
    <property type="term" value="P:homophilic cell adhesion via plasma membrane adhesion molecules"/>
    <property type="evidence" value="ECO:0007669"/>
    <property type="project" value="InterPro"/>
</dbReference>
<protein>
    <submittedName>
        <fullName evidence="11">Cadherin domain-containing protein</fullName>
    </submittedName>
</protein>
<keyword evidence="5" id="KW-0325">Glycoprotein</keyword>
<evidence type="ECO:0000256" key="4">
    <source>
        <dbReference type="ARBA" id="ARBA00022989"/>
    </source>
</evidence>